<dbReference type="Pfam" id="PF12728">
    <property type="entry name" value="HTH_17"/>
    <property type="match status" value="1"/>
</dbReference>
<organism evidence="2 3">
    <name type="scientific">Nanchangia anserum</name>
    <dbReference type="NCBI Taxonomy" id="2692125"/>
    <lineage>
        <taxon>Bacteria</taxon>
        <taxon>Bacillati</taxon>
        <taxon>Actinomycetota</taxon>
        <taxon>Actinomycetes</taxon>
        <taxon>Actinomycetales</taxon>
        <taxon>Actinomycetaceae</taxon>
        <taxon>Nanchangia</taxon>
    </lineage>
</organism>
<dbReference type="Proteomes" id="UP000627538">
    <property type="component" value="Unassembled WGS sequence"/>
</dbReference>
<keyword evidence="3" id="KW-1185">Reference proteome</keyword>
<dbReference type="Gene3D" id="1.10.1660.10">
    <property type="match status" value="1"/>
</dbReference>
<comment type="caution">
    <text evidence="2">The sequence shown here is derived from an EMBL/GenBank/DDBJ whole genome shotgun (WGS) entry which is preliminary data.</text>
</comment>
<sequence length="74" mass="8103">MRGEDSGSLQLCTASEVAQRLGQSPATVRRWARKGYVPSMRTPTGRLFFRASDIDDMLTSAGAGYGKDCHHDLD</sequence>
<dbReference type="InterPro" id="IPR041657">
    <property type="entry name" value="HTH_17"/>
</dbReference>
<dbReference type="AlphaFoldDB" id="A0A8I0G8D5"/>
<protein>
    <submittedName>
        <fullName evidence="2">Helix-turn-helix domain-containing protein</fullName>
    </submittedName>
</protein>
<dbReference type="EMBL" id="JACRUO010000001">
    <property type="protein sequence ID" value="MBD3689747.1"/>
    <property type="molecule type" value="Genomic_DNA"/>
</dbReference>
<reference evidence="2 3" key="1">
    <citation type="submission" date="2020-08" db="EMBL/GenBank/DDBJ databases">
        <title>Winkia gen. nov., sp. nov., isolated from faeces of the Anser albifrons in China.</title>
        <authorList>
            <person name="Liu Q."/>
        </authorList>
    </citation>
    <scope>NUCLEOTIDE SEQUENCE [LARGE SCALE GENOMIC DNA]</scope>
    <source>
        <strain evidence="2 3">C62</strain>
    </source>
</reference>
<feature type="domain" description="Helix-turn-helix" evidence="1">
    <location>
        <begin position="12"/>
        <end position="60"/>
    </location>
</feature>
<gene>
    <name evidence="2" type="ORF">H8R10_05845</name>
</gene>
<proteinExistence type="predicted"/>
<accession>A0A8I0G8D5</accession>
<evidence type="ECO:0000259" key="1">
    <source>
        <dbReference type="Pfam" id="PF12728"/>
    </source>
</evidence>
<evidence type="ECO:0000313" key="3">
    <source>
        <dbReference type="Proteomes" id="UP000627538"/>
    </source>
</evidence>
<dbReference type="InterPro" id="IPR009061">
    <property type="entry name" value="DNA-bd_dom_put_sf"/>
</dbReference>
<name>A0A8I0G8D5_9ACTO</name>
<dbReference type="CDD" id="cd04762">
    <property type="entry name" value="HTH_MerR-trunc"/>
    <property type="match status" value="1"/>
</dbReference>
<dbReference type="RefSeq" id="WP_191071771.1">
    <property type="nucleotide sequence ID" value="NZ_CP060506.1"/>
</dbReference>
<evidence type="ECO:0000313" key="2">
    <source>
        <dbReference type="EMBL" id="MBD3689747.1"/>
    </source>
</evidence>
<dbReference type="SUPFAM" id="SSF46955">
    <property type="entry name" value="Putative DNA-binding domain"/>
    <property type="match status" value="1"/>
</dbReference>